<feature type="transmembrane region" description="Helical" evidence="6">
    <location>
        <begin position="428"/>
        <end position="449"/>
    </location>
</feature>
<name>A0A1H0VDI4_9BACT</name>
<dbReference type="Gene3D" id="1.10.4160.10">
    <property type="entry name" value="Hydantoin permease"/>
    <property type="match status" value="1"/>
</dbReference>
<evidence type="ECO:0000313" key="8">
    <source>
        <dbReference type="Proteomes" id="UP000199073"/>
    </source>
</evidence>
<keyword evidence="8" id="KW-1185">Reference proteome</keyword>
<feature type="transmembrane region" description="Helical" evidence="6">
    <location>
        <begin position="394"/>
        <end position="416"/>
    </location>
</feature>
<dbReference type="PANTHER" id="PTHR30569">
    <property type="entry name" value="CYTOSINE TRANSPORTER CODB"/>
    <property type="match status" value="1"/>
</dbReference>
<feature type="transmembrane region" description="Helical" evidence="6">
    <location>
        <begin position="216"/>
        <end position="234"/>
    </location>
</feature>
<feature type="transmembrane region" description="Helical" evidence="6">
    <location>
        <begin position="174"/>
        <end position="196"/>
    </location>
</feature>
<evidence type="ECO:0000256" key="6">
    <source>
        <dbReference type="SAM" id="Phobius"/>
    </source>
</evidence>
<keyword evidence="4 6" id="KW-1133">Transmembrane helix</keyword>
<evidence type="ECO:0000256" key="2">
    <source>
        <dbReference type="ARBA" id="ARBA00008974"/>
    </source>
</evidence>
<evidence type="ECO:0000313" key="7">
    <source>
        <dbReference type="EMBL" id="SDP76285.1"/>
    </source>
</evidence>
<dbReference type="InterPro" id="IPR001248">
    <property type="entry name" value="Pur-cyt_permease"/>
</dbReference>
<dbReference type="OrthoDB" id="9780088at2"/>
<dbReference type="Pfam" id="PF02133">
    <property type="entry name" value="Transp_cyt_pur"/>
    <property type="match status" value="1"/>
</dbReference>
<feature type="transmembrane region" description="Helical" evidence="6">
    <location>
        <begin position="351"/>
        <end position="373"/>
    </location>
</feature>
<feature type="transmembrane region" description="Helical" evidence="6">
    <location>
        <begin position="143"/>
        <end position="162"/>
    </location>
</feature>
<comment type="subcellular location">
    <subcellularLocation>
        <location evidence="1">Membrane</location>
        <topology evidence="1">Multi-pass membrane protein</topology>
    </subcellularLocation>
</comment>
<dbReference type="AlphaFoldDB" id="A0A1H0VDI4"/>
<keyword evidence="5 6" id="KW-0472">Membrane</keyword>
<comment type="similarity">
    <text evidence="2">Belongs to the purine-cytosine permease (2.A.39) family.</text>
</comment>
<protein>
    <submittedName>
        <fullName evidence="7">Cytosine/uracil/thiamine/allantoin permease</fullName>
    </submittedName>
</protein>
<proteinExistence type="inferred from homology"/>
<feature type="transmembrane region" description="Helical" evidence="6">
    <location>
        <begin position="328"/>
        <end position="345"/>
    </location>
</feature>
<dbReference type="GO" id="GO:0015209">
    <property type="term" value="F:cytosine transmembrane transporter activity"/>
    <property type="evidence" value="ECO:0007669"/>
    <property type="project" value="InterPro"/>
</dbReference>
<feature type="transmembrane region" description="Helical" evidence="6">
    <location>
        <begin position="102"/>
        <end position="123"/>
    </location>
</feature>
<dbReference type="RefSeq" id="WP_092225889.1">
    <property type="nucleotide sequence ID" value="NZ_FNJI01000046.1"/>
</dbReference>
<evidence type="ECO:0000256" key="1">
    <source>
        <dbReference type="ARBA" id="ARBA00004141"/>
    </source>
</evidence>
<dbReference type="STRING" id="91360.SAMN05660330_03994"/>
<feature type="transmembrane region" description="Helical" evidence="6">
    <location>
        <begin position="58"/>
        <end position="81"/>
    </location>
</feature>
<evidence type="ECO:0000256" key="5">
    <source>
        <dbReference type="ARBA" id="ARBA00023136"/>
    </source>
</evidence>
<feature type="transmembrane region" description="Helical" evidence="6">
    <location>
        <begin position="246"/>
        <end position="272"/>
    </location>
</feature>
<dbReference type="PANTHER" id="PTHR30569:SF0">
    <property type="entry name" value="CYTOSINE PERMEASE"/>
    <property type="match status" value="1"/>
</dbReference>
<feature type="transmembrane region" description="Helical" evidence="6">
    <location>
        <begin position="29"/>
        <end position="52"/>
    </location>
</feature>
<accession>A0A1H0VDI4</accession>
<gene>
    <name evidence="7" type="ORF">SAMN05660330_03994</name>
</gene>
<evidence type="ECO:0000256" key="3">
    <source>
        <dbReference type="ARBA" id="ARBA00022692"/>
    </source>
</evidence>
<dbReference type="EMBL" id="FNJI01000046">
    <property type="protein sequence ID" value="SDP76285.1"/>
    <property type="molecule type" value="Genomic_DNA"/>
</dbReference>
<keyword evidence="3 6" id="KW-0812">Transmembrane</keyword>
<sequence>MKKDSIDRDVYFNSLPTSNHERLYGTFDFLAIQITFGIAAWFFLVGSLTGLTVRASEAIPIVIFGNCVPLFLIAPLAVIFARYGTEQWASSAAVLGHKFKDIWLFIYITSSFGWIAYAAYLFGQSAIKFMNYFGGPVWLTNEVPGAIIFAILATFVGVYIAYRGPDTLKWFTRSCAIFLIIVLGYFIYVILGHYGLVEIYSMEPAEPLETLAWSRASAIEWNVGLGLSWAFWFGQWTRLAKSEKAAYHGCLWGWGLLAGTAGIFSAFTALVLKVYDPSEWIITLGSPVIATIGLSLFALANIGSIACLVYPMSITYRNRFPSVSWKKTVLICSVGALLLENPIVFAHYGVYLAYIALLTGAYSGIMLADYFLINKGEWAWSIREIYNRNGVYQYWKGFNPAAVIATMLSAGFYLWTLEPLSWSSPNGLFPYITAGIPSLFIGFISYAILMKVWVMKRMNAPLSEKNISLAKNIQ</sequence>
<feature type="transmembrane region" description="Helical" evidence="6">
    <location>
        <begin position="292"/>
        <end position="316"/>
    </location>
</feature>
<dbReference type="GO" id="GO:0005886">
    <property type="term" value="C:plasma membrane"/>
    <property type="evidence" value="ECO:0007669"/>
    <property type="project" value="TreeGrafter"/>
</dbReference>
<dbReference type="InterPro" id="IPR030191">
    <property type="entry name" value="CodB"/>
</dbReference>
<evidence type="ECO:0000256" key="4">
    <source>
        <dbReference type="ARBA" id="ARBA00022989"/>
    </source>
</evidence>
<organism evidence="7 8">
    <name type="scientific">Desulforhopalus singaporensis</name>
    <dbReference type="NCBI Taxonomy" id="91360"/>
    <lineage>
        <taxon>Bacteria</taxon>
        <taxon>Pseudomonadati</taxon>
        <taxon>Thermodesulfobacteriota</taxon>
        <taxon>Desulfobulbia</taxon>
        <taxon>Desulfobulbales</taxon>
        <taxon>Desulfocapsaceae</taxon>
        <taxon>Desulforhopalus</taxon>
    </lineage>
</organism>
<reference evidence="7 8" key="1">
    <citation type="submission" date="2016-10" db="EMBL/GenBank/DDBJ databases">
        <authorList>
            <person name="de Groot N.N."/>
        </authorList>
    </citation>
    <scope>NUCLEOTIDE SEQUENCE [LARGE SCALE GENOMIC DNA]</scope>
    <source>
        <strain evidence="7 8">DSM 12130</strain>
    </source>
</reference>
<dbReference type="Proteomes" id="UP000199073">
    <property type="component" value="Unassembled WGS sequence"/>
</dbReference>